<reference evidence="2 3" key="1">
    <citation type="submission" date="2024-05" db="EMBL/GenBank/DDBJ databases">
        <title>The nuclear and mitochondrial genome assemblies of Tetragonisca angustula (Apidae: Meliponini), a tiny yet remarkable pollinator in the Neotropics.</title>
        <authorList>
            <person name="Ferrari R."/>
            <person name="Ricardo P.C."/>
            <person name="Dias F.C."/>
            <person name="Araujo N.S."/>
            <person name="Soares D.O."/>
            <person name="Zhou Q.-S."/>
            <person name="Zhu C.-D."/>
            <person name="Coutinho L."/>
            <person name="Airas M.C."/>
            <person name="Batista T.M."/>
        </authorList>
    </citation>
    <scope>NUCLEOTIDE SEQUENCE [LARGE SCALE GENOMIC DNA]</scope>
    <source>
        <strain evidence="2">ASF017062</strain>
        <tissue evidence="2">Abdomen</tissue>
    </source>
</reference>
<feature type="compositionally biased region" description="Acidic residues" evidence="1">
    <location>
        <begin position="59"/>
        <end position="79"/>
    </location>
</feature>
<accession>A0AAW1A2P6</accession>
<keyword evidence="3" id="KW-1185">Reference proteome</keyword>
<dbReference type="AlphaFoldDB" id="A0AAW1A2P6"/>
<sequence>MANQQEEFCLDGSCWTSYQRDMLYDLFSMYACLTPSVIENALALYRPYLVDGDILSKEDYDEDEEDEEDEDEEEEEVEYGCEGIDSGIDDEDDENDKGGACQLVVCQGVRVT</sequence>
<dbReference type="EMBL" id="JAWNGG020000076">
    <property type="protein sequence ID" value="KAK9303554.1"/>
    <property type="molecule type" value="Genomic_DNA"/>
</dbReference>
<evidence type="ECO:0000313" key="2">
    <source>
        <dbReference type="EMBL" id="KAK9303554.1"/>
    </source>
</evidence>
<dbReference type="Proteomes" id="UP001432146">
    <property type="component" value="Unassembled WGS sequence"/>
</dbReference>
<feature type="region of interest" description="Disordered" evidence="1">
    <location>
        <begin position="56"/>
        <end position="97"/>
    </location>
</feature>
<evidence type="ECO:0000256" key="1">
    <source>
        <dbReference type="SAM" id="MobiDB-lite"/>
    </source>
</evidence>
<proteinExistence type="predicted"/>
<comment type="caution">
    <text evidence="2">The sequence shown here is derived from an EMBL/GenBank/DDBJ whole genome shotgun (WGS) entry which is preliminary data.</text>
</comment>
<evidence type="ECO:0000313" key="3">
    <source>
        <dbReference type="Proteomes" id="UP001432146"/>
    </source>
</evidence>
<gene>
    <name evidence="2" type="ORF">QLX08_004781</name>
</gene>
<name>A0AAW1A2P6_9HYME</name>
<protein>
    <submittedName>
        <fullName evidence="2">Uncharacterized protein</fullName>
    </submittedName>
</protein>
<organism evidence="2 3">
    <name type="scientific">Tetragonisca angustula</name>
    <dbReference type="NCBI Taxonomy" id="166442"/>
    <lineage>
        <taxon>Eukaryota</taxon>
        <taxon>Metazoa</taxon>
        <taxon>Ecdysozoa</taxon>
        <taxon>Arthropoda</taxon>
        <taxon>Hexapoda</taxon>
        <taxon>Insecta</taxon>
        <taxon>Pterygota</taxon>
        <taxon>Neoptera</taxon>
        <taxon>Endopterygota</taxon>
        <taxon>Hymenoptera</taxon>
        <taxon>Apocrita</taxon>
        <taxon>Aculeata</taxon>
        <taxon>Apoidea</taxon>
        <taxon>Anthophila</taxon>
        <taxon>Apidae</taxon>
        <taxon>Tetragonisca</taxon>
    </lineage>
</organism>